<organism evidence="1 2">
    <name type="scientific">Azospirillum argentinense</name>
    <dbReference type="NCBI Taxonomy" id="2970906"/>
    <lineage>
        <taxon>Bacteria</taxon>
        <taxon>Pseudomonadati</taxon>
        <taxon>Pseudomonadota</taxon>
        <taxon>Alphaproteobacteria</taxon>
        <taxon>Rhodospirillales</taxon>
        <taxon>Azospirillaceae</taxon>
        <taxon>Azospirillum</taxon>
    </lineage>
</organism>
<evidence type="ECO:0008006" key="3">
    <source>
        <dbReference type="Google" id="ProtNLM"/>
    </source>
</evidence>
<sequence length="126" mass="14220">MSVVIRFPLFGQTSILLISSNRDCGSQSVIADERKFNFRVSASTRGYSGRFHFFHFQRLSLPTTWIVCVGRSSGMLAQFAFDVFNVTRTVGPVNTHFDARLRRVGVLFRTHSGARNALLRSFCTPL</sequence>
<comment type="caution">
    <text evidence="1">The sequence shown here is derived from an EMBL/GenBank/DDBJ whole genome shotgun (WGS) entry which is preliminary data.</text>
</comment>
<evidence type="ECO:0000313" key="1">
    <source>
        <dbReference type="EMBL" id="MFL7903702.1"/>
    </source>
</evidence>
<name>A0ABW8VB76_9PROT</name>
<proteinExistence type="predicted"/>
<dbReference type="RefSeq" id="WP_407825012.1">
    <property type="nucleotide sequence ID" value="NZ_JBJLSN010000035.1"/>
</dbReference>
<dbReference type="Proteomes" id="UP001628281">
    <property type="component" value="Unassembled WGS sequence"/>
</dbReference>
<protein>
    <recommendedName>
        <fullName evidence="3">Secreted protein</fullName>
    </recommendedName>
</protein>
<accession>A0ABW8VB76</accession>
<reference evidence="1 2" key="1">
    <citation type="submission" date="2024-11" db="EMBL/GenBank/DDBJ databases">
        <title>Draft genome sequences of two bacteria associated to sugarcane roots in Colombia.</title>
        <authorList>
            <person name="Pardo-Diaz S."/>
            <person name="Masmela-Mendoza J."/>
            <person name="Delgadillo-Duran P."/>
            <person name="Bautista E.J."/>
            <person name="Rojas-Tapias D.F."/>
        </authorList>
    </citation>
    <scope>NUCLEOTIDE SEQUENCE [LARGE SCALE GENOMIC DNA]</scope>
    <source>
        <strain evidence="1 2">Ap18</strain>
    </source>
</reference>
<evidence type="ECO:0000313" key="2">
    <source>
        <dbReference type="Proteomes" id="UP001628281"/>
    </source>
</evidence>
<gene>
    <name evidence="1" type="ORF">ACJ41P_21385</name>
</gene>
<keyword evidence="2" id="KW-1185">Reference proteome</keyword>
<dbReference type="EMBL" id="JBJLSN010000035">
    <property type="protein sequence ID" value="MFL7903702.1"/>
    <property type="molecule type" value="Genomic_DNA"/>
</dbReference>